<accession>A0AA87ZL39</accession>
<sequence>MEGSSSWIKTPTMETEVDSKGAVTCKCDLIAVGLCRPDLESINNGLFFTTGGCDIMVRGSLSRLSFPISRDRISDPTVRLTHPLLVASQCGLDLGGVGSPWMLVAKAWRRRLSHSTCSPVIP</sequence>
<comment type="caution">
    <text evidence="1">The sequence shown here is derived from an EMBL/GenBank/DDBJ whole genome shotgun (WGS) entry which is preliminary data.</text>
</comment>
<gene>
    <name evidence="1" type="ORF">TIFTF001_043969</name>
</gene>
<keyword evidence="2" id="KW-1185">Reference proteome</keyword>
<reference evidence="1" key="1">
    <citation type="submission" date="2023-07" db="EMBL/GenBank/DDBJ databases">
        <title>draft genome sequence of fig (Ficus carica).</title>
        <authorList>
            <person name="Takahashi T."/>
            <person name="Nishimura K."/>
        </authorList>
    </citation>
    <scope>NUCLEOTIDE SEQUENCE</scope>
</reference>
<dbReference type="EMBL" id="BTGU01003071">
    <property type="protein sequence ID" value="GMN26211.1"/>
    <property type="molecule type" value="Genomic_DNA"/>
</dbReference>
<dbReference type="Proteomes" id="UP001187192">
    <property type="component" value="Unassembled WGS sequence"/>
</dbReference>
<proteinExistence type="predicted"/>
<protein>
    <submittedName>
        <fullName evidence="1">Uncharacterized protein</fullName>
    </submittedName>
</protein>
<dbReference type="AlphaFoldDB" id="A0AA87ZL39"/>
<name>A0AA87ZL39_FICCA</name>
<evidence type="ECO:0000313" key="2">
    <source>
        <dbReference type="Proteomes" id="UP001187192"/>
    </source>
</evidence>
<organism evidence="1 2">
    <name type="scientific">Ficus carica</name>
    <name type="common">Common fig</name>
    <dbReference type="NCBI Taxonomy" id="3494"/>
    <lineage>
        <taxon>Eukaryota</taxon>
        <taxon>Viridiplantae</taxon>
        <taxon>Streptophyta</taxon>
        <taxon>Embryophyta</taxon>
        <taxon>Tracheophyta</taxon>
        <taxon>Spermatophyta</taxon>
        <taxon>Magnoliopsida</taxon>
        <taxon>eudicotyledons</taxon>
        <taxon>Gunneridae</taxon>
        <taxon>Pentapetalae</taxon>
        <taxon>rosids</taxon>
        <taxon>fabids</taxon>
        <taxon>Rosales</taxon>
        <taxon>Moraceae</taxon>
        <taxon>Ficeae</taxon>
        <taxon>Ficus</taxon>
    </lineage>
</organism>
<evidence type="ECO:0000313" key="1">
    <source>
        <dbReference type="EMBL" id="GMN26211.1"/>
    </source>
</evidence>